<dbReference type="InterPro" id="IPR003594">
    <property type="entry name" value="HATPase_dom"/>
</dbReference>
<comment type="subcellular location">
    <subcellularLocation>
        <location evidence="2">Cell inner membrane</location>
        <topology evidence="2">Multi-pass membrane protein</topology>
    </subcellularLocation>
</comment>
<evidence type="ECO:0000256" key="2">
    <source>
        <dbReference type="ARBA" id="ARBA00004429"/>
    </source>
</evidence>
<protein>
    <recommendedName>
        <fullName evidence="3">histidine kinase</fullName>
        <ecNumber evidence="3">2.7.13.3</ecNumber>
    </recommendedName>
</protein>
<organism evidence="18 19">
    <name type="scientific">Undibacterium nitidum</name>
    <dbReference type="NCBI Taxonomy" id="2762298"/>
    <lineage>
        <taxon>Bacteria</taxon>
        <taxon>Pseudomonadati</taxon>
        <taxon>Pseudomonadota</taxon>
        <taxon>Betaproteobacteria</taxon>
        <taxon>Burkholderiales</taxon>
        <taxon>Oxalobacteraceae</taxon>
        <taxon>Undibacterium</taxon>
    </lineage>
</organism>
<dbReference type="Proteomes" id="UP000627446">
    <property type="component" value="Unassembled WGS sequence"/>
</dbReference>
<evidence type="ECO:0000313" key="19">
    <source>
        <dbReference type="Proteomes" id="UP000627446"/>
    </source>
</evidence>
<dbReference type="SUPFAM" id="SSF55874">
    <property type="entry name" value="ATPase domain of HSP90 chaperone/DNA topoisomerase II/histidine kinase"/>
    <property type="match status" value="1"/>
</dbReference>
<dbReference type="PROSITE" id="PS50109">
    <property type="entry name" value="HIS_KIN"/>
    <property type="match status" value="1"/>
</dbReference>
<dbReference type="InterPro" id="IPR003660">
    <property type="entry name" value="HAMP_dom"/>
</dbReference>
<evidence type="ECO:0000256" key="14">
    <source>
        <dbReference type="SAM" id="MobiDB-lite"/>
    </source>
</evidence>
<dbReference type="SMART" id="SM00387">
    <property type="entry name" value="HATPase_c"/>
    <property type="match status" value="1"/>
</dbReference>
<dbReference type="Pfam" id="PF02518">
    <property type="entry name" value="HATPase_c"/>
    <property type="match status" value="1"/>
</dbReference>
<dbReference type="SMART" id="SM00388">
    <property type="entry name" value="HisKA"/>
    <property type="match status" value="1"/>
</dbReference>
<evidence type="ECO:0000256" key="5">
    <source>
        <dbReference type="ARBA" id="ARBA00022553"/>
    </source>
</evidence>
<dbReference type="PANTHER" id="PTHR45528:SF1">
    <property type="entry name" value="SENSOR HISTIDINE KINASE CPXA"/>
    <property type="match status" value="1"/>
</dbReference>
<feature type="domain" description="Histidine kinase" evidence="16">
    <location>
        <begin position="320"/>
        <end position="536"/>
    </location>
</feature>
<dbReference type="Pfam" id="PF00512">
    <property type="entry name" value="HisKA"/>
    <property type="match status" value="1"/>
</dbReference>
<dbReference type="Gene3D" id="6.10.340.10">
    <property type="match status" value="1"/>
</dbReference>
<dbReference type="FunFam" id="3.30.565.10:FF:000006">
    <property type="entry name" value="Sensor histidine kinase WalK"/>
    <property type="match status" value="1"/>
</dbReference>
<dbReference type="GO" id="GO:0005524">
    <property type="term" value="F:ATP binding"/>
    <property type="evidence" value="ECO:0007669"/>
    <property type="project" value="UniProtKB-KW"/>
</dbReference>
<dbReference type="CDD" id="cd06225">
    <property type="entry name" value="HAMP"/>
    <property type="match status" value="1"/>
</dbReference>
<comment type="caution">
    <text evidence="18">The sequence shown here is derived from an EMBL/GenBank/DDBJ whole genome shotgun (WGS) entry which is preliminary data.</text>
</comment>
<evidence type="ECO:0000256" key="4">
    <source>
        <dbReference type="ARBA" id="ARBA00022475"/>
    </source>
</evidence>
<dbReference type="GO" id="GO:0005886">
    <property type="term" value="C:plasma membrane"/>
    <property type="evidence" value="ECO:0007669"/>
    <property type="project" value="UniProtKB-SubCell"/>
</dbReference>
<evidence type="ECO:0000256" key="15">
    <source>
        <dbReference type="SAM" id="Phobius"/>
    </source>
</evidence>
<proteinExistence type="predicted"/>
<evidence type="ECO:0000256" key="6">
    <source>
        <dbReference type="ARBA" id="ARBA00022679"/>
    </source>
</evidence>
<evidence type="ECO:0000256" key="13">
    <source>
        <dbReference type="ARBA" id="ARBA00023136"/>
    </source>
</evidence>
<evidence type="ECO:0000256" key="12">
    <source>
        <dbReference type="ARBA" id="ARBA00023012"/>
    </source>
</evidence>
<dbReference type="CDD" id="cd00082">
    <property type="entry name" value="HisKA"/>
    <property type="match status" value="1"/>
</dbReference>
<dbReference type="InterPro" id="IPR004358">
    <property type="entry name" value="Sig_transdc_His_kin-like_C"/>
</dbReference>
<keyword evidence="19" id="KW-1185">Reference proteome</keyword>
<keyword evidence="11 15" id="KW-1133">Transmembrane helix</keyword>
<dbReference type="EC" id="2.7.13.3" evidence="3"/>
<keyword evidence="7 15" id="KW-0812">Transmembrane</keyword>
<dbReference type="SUPFAM" id="SSF158472">
    <property type="entry name" value="HAMP domain-like"/>
    <property type="match status" value="1"/>
</dbReference>
<dbReference type="Gene3D" id="1.10.287.130">
    <property type="match status" value="1"/>
</dbReference>
<evidence type="ECO:0000256" key="10">
    <source>
        <dbReference type="ARBA" id="ARBA00022840"/>
    </source>
</evidence>
<dbReference type="SMART" id="SM00304">
    <property type="entry name" value="HAMP"/>
    <property type="match status" value="1"/>
</dbReference>
<keyword evidence="9" id="KW-0418">Kinase</keyword>
<evidence type="ECO:0000256" key="3">
    <source>
        <dbReference type="ARBA" id="ARBA00012438"/>
    </source>
</evidence>
<dbReference type="PROSITE" id="PS50885">
    <property type="entry name" value="HAMP"/>
    <property type="match status" value="1"/>
</dbReference>
<keyword evidence="12" id="KW-0902">Two-component regulatory system</keyword>
<keyword evidence="8" id="KW-0547">Nucleotide-binding</keyword>
<feature type="transmembrane region" description="Helical" evidence="15">
    <location>
        <begin position="240"/>
        <end position="260"/>
    </location>
</feature>
<dbReference type="EMBL" id="JACOFZ010000001">
    <property type="protein sequence ID" value="MBC3881022.1"/>
    <property type="molecule type" value="Genomic_DNA"/>
</dbReference>
<dbReference type="InterPro" id="IPR003661">
    <property type="entry name" value="HisK_dim/P_dom"/>
</dbReference>
<keyword evidence="10" id="KW-0067">ATP-binding</keyword>
<evidence type="ECO:0000313" key="18">
    <source>
        <dbReference type="EMBL" id="MBC3881022.1"/>
    </source>
</evidence>
<feature type="region of interest" description="Disordered" evidence="14">
    <location>
        <begin position="126"/>
        <end position="166"/>
    </location>
</feature>
<sequence length="545" mass="60946">MKFPIGLRLFLALLTSTFAVAAITLLLLSGSVLNVFSDYTVKIDLDRLEEVSNDITDSYAKYGDWSFLPDSEEDRRYWFGTTFNRLHQERITKKVNIPAPTMELVKSNRNQPSAIAPIPPVAPVANAARPAPPAPPAAPAAPPPPPLPPLPTPLSEPSNPDPSYATDPALLAKNGDLYLRVTLLDRQSGYLAGLKGNSTEKNYRALFSQGELIGYLLVKRSNSRPDEVTKQFLNAYRDNIIRFVLLSIALSAITAIALAIHFKRPLIRLRDGTQLLAQGKFDTRLSIKRSDELGELTDNFNLLAEKLERIEEDRRQWVADTSHELRTPISVIRAQIEAFQDGIRTPSPENLSLLLRQILSLDKLINDLYELTQLDTTSNQLQLDEVDIKAMLDDLSHSFDEKFKRAHLHFEFKYETPELVLAKVDAQRLNQVFINLLENSVRYTAEGGRIELKLHQDHEFAYITLDDSAPGLDVQQMTKLGQRFYRPDSARSRQHGGSGLGLSLCARVIEAHGGHILFSTSLLGGLAIKITLPKKTKSQTKDELV</sequence>
<dbReference type="InterPro" id="IPR050398">
    <property type="entry name" value="HssS/ArlS-like"/>
</dbReference>
<dbReference type="SUPFAM" id="SSF47384">
    <property type="entry name" value="Homodimeric domain of signal transducing histidine kinase"/>
    <property type="match status" value="1"/>
</dbReference>
<dbReference type="RefSeq" id="WP_186914527.1">
    <property type="nucleotide sequence ID" value="NZ_JACOFZ010000001.1"/>
</dbReference>
<feature type="compositionally biased region" description="Pro residues" evidence="14">
    <location>
        <begin position="130"/>
        <end position="154"/>
    </location>
</feature>
<dbReference type="InterPro" id="IPR036890">
    <property type="entry name" value="HATPase_C_sf"/>
</dbReference>
<dbReference type="PANTHER" id="PTHR45528">
    <property type="entry name" value="SENSOR HISTIDINE KINASE CPXA"/>
    <property type="match status" value="1"/>
</dbReference>
<evidence type="ECO:0000259" key="16">
    <source>
        <dbReference type="PROSITE" id="PS50109"/>
    </source>
</evidence>
<evidence type="ECO:0000259" key="17">
    <source>
        <dbReference type="PROSITE" id="PS50885"/>
    </source>
</evidence>
<accession>A0A923HL30</accession>
<dbReference type="Pfam" id="PF00672">
    <property type="entry name" value="HAMP"/>
    <property type="match status" value="1"/>
</dbReference>
<evidence type="ECO:0000256" key="7">
    <source>
        <dbReference type="ARBA" id="ARBA00022692"/>
    </source>
</evidence>
<evidence type="ECO:0000256" key="9">
    <source>
        <dbReference type="ARBA" id="ARBA00022777"/>
    </source>
</evidence>
<dbReference type="InterPro" id="IPR005467">
    <property type="entry name" value="His_kinase_dom"/>
</dbReference>
<feature type="domain" description="HAMP" evidence="17">
    <location>
        <begin position="260"/>
        <end position="312"/>
    </location>
</feature>
<evidence type="ECO:0000256" key="11">
    <source>
        <dbReference type="ARBA" id="ARBA00022989"/>
    </source>
</evidence>
<keyword evidence="6" id="KW-0808">Transferase</keyword>
<comment type="catalytic activity">
    <reaction evidence="1">
        <text>ATP + protein L-histidine = ADP + protein N-phospho-L-histidine.</text>
        <dbReference type="EC" id="2.7.13.3"/>
    </reaction>
</comment>
<keyword evidence="13 15" id="KW-0472">Membrane</keyword>
<name>A0A923HL30_9BURK</name>
<dbReference type="PRINTS" id="PR00344">
    <property type="entry name" value="BCTRLSENSOR"/>
</dbReference>
<evidence type="ECO:0000256" key="8">
    <source>
        <dbReference type="ARBA" id="ARBA00022741"/>
    </source>
</evidence>
<gene>
    <name evidence="18" type="ORF">H8K36_06530</name>
</gene>
<dbReference type="InterPro" id="IPR036097">
    <property type="entry name" value="HisK_dim/P_sf"/>
</dbReference>
<evidence type="ECO:0000256" key="1">
    <source>
        <dbReference type="ARBA" id="ARBA00000085"/>
    </source>
</evidence>
<dbReference type="GO" id="GO:0000155">
    <property type="term" value="F:phosphorelay sensor kinase activity"/>
    <property type="evidence" value="ECO:0007669"/>
    <property type="project" value="InterPro"/>
</dbReference>
<dbReference type="AlphaFoldDB" id="A0A923HL30"/>
<keyword evidence="5" id="KW-0597">Phosphoprotein</keyword>
<dbReference type="Gene3D" id="3.30.565.10">
    <property type="entry name" value="Histidine kinase-like ATPase, C-terminal domain"/>
    <property type="match status" value="1"/>
</dbReference>
<reference evidence="18" key="1">
    <citation type="submission" date="2020-08" db="EMBL/GenBank/DDBJ databases">
        <title>Novel species isolated from subtropical streams in China.</title>
        <authorList>
            <person name="Lu H."/>
        </authorList>
    </citation>
    <scope>NUCLEOTIDE SEQUENCE</scope>
    <source>
        <strain evidence="18">LX22W</strain>
    </source>
</reference>
<keyword evidence="4" id="KW-1003">Cell membrane</keyword>